<dbReference type="Pfam" id="PF02481">
    <property type="entry name" value="DNA_processg_A"/>
    <property type="match status" value="1"/>
</dbReference>
<dbReference type="RefSeq" id="WP_305023040.1">
    <property type="nucleotide sequence ID" value="NZ_JAUQTB010000002.1"/>
</dbReference>
<keyword evidence="5" id="KW-1185">Reference proteome</keyword>
<evidence type="ECO:0000313" key="4">
    <source>
        <dbReference type="EMBL" id="MDO7905844.1"/>
    </source>
</evidence>
<dbReference type="InterPro" id="IPR036388">
    <property type="entry name" value="WH-like_DNA-bd_sf"/>
</dbReference>
<sequence length="372" mass="41079">MEERLALLGLHEMEGIGKKTIRRYQQAGYRWQDCADLTAEEWIRLGLPAHKARETALKLNHNWIEERASLLQQGGISYVTALDDDYPYLMKETVEPPWVLYLKGKAELLHSLSVAMVGTRVPTAYGRKVGEMLAEGLSRAGITVVSGMARGIDSVCHQAALEHHGQTIAVLGTGLDRIYPPEHTGLYHRIAEEGLIVTEYPLGTKPHPGLFPLRNRIIAGLSKGTVVVEADLRSGSLITADAALESGRDVFAVPGPITSPKSQGCLNLIKQGAKTVTNIEDILEEYVAWLQNTPECHYNRKRSLSQVESGRNEEGLGSEERKIHNLLEQGPLLLDELLEATGWHFGLLHSVLLSLIIKKQIAQLPGAKYELI</sequence>
<dbReference type="InterPro" id="IPR003488">
    <property type="entry name" value="DprA"/>
</dbReference>
<reference evidence="4 5" key="1">
    <citation type="submission" date="2023-07" db="EMBL/GenBank/DDBJ databases">
        <title>Paenibacillus sp. JX-17 nov. isolated from soil.</title>
        <authorList>
            <person name="Wan Y."/>
            <person name="Liu B."/>
        </authorList>
    </citation>
    <scope>NUCLEOTIDE SEQUENCE [LARGE SCALE GENOMIC DNA]</scope>
    <source>
        <strain evidence="4 5">JX-17</strain>
    </source>
</reference>
<dbReference type="NCBIfam" id="TIGR00732">
    <property type="entry name" value="dprA"/>
    <property type="match status" value="1"/>
</dbReference>
<dbReference type="Pfam" id="PF17782">
    <property type="entry name" value="WHD_DprA"/>
    <property type="match status" value="1"/>
</dbReference>
<evidence type="ECO:0000256" key="1">
    <source>
        <dbReference type="ARBA" id="ARBA00006525"/>
    </source>
</evidence>
<dbReference type="Gene3D" id="1.10.10.10">
    <property type="entry name" value="Winged helix-like DNA-binding domain superfamily/Winged helix DNA-binding domain"/>
    <property type="match status" value="1"/>
</dbReference>
<dbReference type="PANTHER" id="PTHR43022:SF1">
    <property type="entry name" value="PROTEIN SMF"/>
    <property type="match status" value="1"/>
</dbReference>
<dbReference type="Proteomes" id="UP001240171">
    <property type="component" value="Unassembled WGS sequence"/>
</dbReference>
<dbReference type="InterPro" id="IPR057666">
    <property type="entry name" value="DrpA_SLOG"/>
</dbReference>
<proteinExistence type="inferred from homology"/>
<dbReference type="SUPFAM" id="SSF102405">
    <property type="entry name" value="MCP/YpsA-like"/>
    <property type="match status" value="1"/>
</dbReference>
<dbReference type="EMBL" id="JAUQTB010000002">
    <property type="protein sequence ID" value="MDO7905844.1"/>
    <property type="molecule type" value="Genomic_DNA"/>
</dbReference>
<feature type="domain" description="DprA winged helix" evidence="3">
    <location>
        <begin position="311"/>
        <end position="366"/>
    </location>
</feature>
<dbReference type="PANTHER" id="PTHR43022">
    <property type="entry name" value="PROTEIN SMF"/>
    <property type="match status" value="1"/>
</dbReference>
<evidence type="ECO:0000259" key="3">
    <source>
        <dbReference type="Pfam" id="PF17782"/>
    </source>
</evidence>
<dbReference type="Gene3D" id="3.40.50.450">
    <property type="match status" value="1"/>
</dbReference>
<gene>
    <name evidence="4" type="primary">dprA</name>
    <name evidence="4" type="ORF">Q5741_05365</name>
</gene>
<comment type="similarity">
    <text evidence="1">Belongs to the DprA/Smf family.</text>
</comment>
<feature type="domain" description="Smf/DprA SLOG" evidence="2">
    <location>
        <begin position="78"/>
        <end position="286"/>
    </location>
</feature>
<dbReference type="InterPro" id="IPR041614">
    <property type="entry name" value="DprA_WH"/>
</dbReference>
<protein>
    <submittedName>
        <fullName evidence="4">DNA-processing protein DprA</fullName>
    </submittedName>
</protein>
<comment type="caution">
    <text evidence="4">The sequence shown here is derived from an EMBL/GenBank/DDBJ whole genome shotgun (WGS) entry which is preliminary data.</text>
</comment>
<evidence type="ECO:0000313" key="5">
    <source>
        <dbReference type="Proteomes" id="UP001240171"/>
    </source>
</evidence>
<evidence type="ECO:0000259" key="2">
    <source>
        <dbReference type="Pfam" id="PF02481"/>
    </source>
</evidence>
<name>A0ABT9CB14_9BACL</name>
<accession>A0ABT9CB14</accession>
<organism evidence="4 5">
    <name type="scientific">Paenibacillus lacisoli</name>
    <dbReference type="NCBI Taxonomy" id="3064525"/>
    <lineage>
        <taxon>Bacteria</taxon>
        <taxon>Bacillati</taxon>
        <taxon>Bacillota</taxon>
        <taxon>Bacilli</taxon>
        <taxon>Bacillales</taxon>
        <taxon>Paenibacillaceae</taxon>
        <taxon>Paenibacillus</taxon>
    </lineage>
</organism>